<organism evidence="2 3">
    <name type="scientific">Leptospira kobayashii</name>
    <dbReference type="NCBI Taxonomy" id="1917830"/>
    <lineage>
        <taxon>Bacteria</taxon>
        <taxon>Pseudomonadati</taxon>
        <taxon>Spirochaetota</taxon>
        <taxon>Spirochaetia</taxon>
        <taxon>Leptospirales</taxon>
        <taxon>Leptospiraceae</taxon>
        <taxon>Leptospira</taxon>
    </lineage>
</organism>
<sequence length="463" mass="53994">MILYQSLTQQEVGIFHGENVSYDTYLLGEDTLFRKVFNIYKNDTFYRGREIGNIFNYLDIKFIELSYNSGHLTFLSVVHYSVLTIAFLGVLFFPLGGVAREKKRVILLLLFFIFLLSPTIFVSGILHFRTSKIIVCFLIFVLMFLFFETRLGFVLKNKWFLFTLFAFLSLVDEQGYFVLLFLVISSLGYYIYSNKKRFFTVFYIGLAAILFRQIYYYLIGPYIYESLTGKEVDFDSTANLVSSVIVRIWTSTFYVSSLHQSVMNVRSFFGFEAENAGSIVTGVAFCFLLAIDISDWKNRYRHLYYLNLFNPYSYRSVSFLISVFAFGVMTFLIGSPINGFYYSIPLAGIVFVLSVYVLLYASRKQGYLFLPVSLFLGGILFTVYAGTFTHKLSRFNVDIAMYERETVTLKACLENPEKPISEFPFKNPRFEWNYDHEIMMGNFSHLCKFLRRRHLIDKADQLH</sequence>
<proteinExistence type="predicted"/>
<keyword evidence="1" id="KW-0812">Transmembrane</keyword>
<evidence type="ECO:0000313" key="3">
    <source>
        <dbReference type="Proteomes" id="UP000245263"/>
    </source>
</evidence>
<feature type="transmembrane region" description="Helical" evidence="1">
    <location>
        <begin position="199"/>
        <end position="218"/>
    </location>
</feature>
<feature type="transmembrane region" description="Helical" evidence="1">
    <location>
        <begin position="367"/>
        <end position="386"/>
    </location>
</feature>
<feature type="transmembrane region" description="Helical" evidence="1">
    <location>
        <begin position="276"/>
        <end position="294"/>
    </location>
</feature>
<accession>A0ABN6KDU0</accession>
<name>A0ABN6KDU0_9LEPT</name>
<feature type="transmembrane region" description="Helical" evidence="1">
    <location>
        <begin position="314"/>
        <end position="333"/>
    </location>
</feature>
<dbReference type="EMBL" id="AP025028">
    <property type="protein sequence ID" value="BDA79177.1"/>
    <property type="molecule type" value="Genomic_DNA"/>
</dbReference>
<feature type="transmembrane region" description="Helical" evidence="1">
    <location>
        <begin position="105"/>
        <end position="126"/>
    </location>
</feature>
<keyword evidence="1" id="KW-0472">Membrane</keyword>
<feature type="transmembrane region" description="Helical" evidence="1">
    <location>
        <begin position="133"/>
        <end position="155"/>
    </location>
</feature>
<feature type="transmembrane region" description="Helical" evidence="1">
    <location>
        <begin position="175"/>
        <end position="192"/>
    </location>
</feature>
<gene>
    <name evidence="2" type="ORF">LPTSP3_g21070</name>
</gene>
<evidence type="ECO:0000313" key="2">
    <source>
        <dbReference type="EMBL" id="BDA79177.1"/>
    </source>
</evidence>
<protein>
    <submittedName>
        <fullName evidence="2">Uncharacterized protein</fullName>
    </submittedName>
</protein>
<feature type="transmembrane region" description="Helical" evidence="1">
    <location>
        <begin position="72"/>
        <end position="93"/>
    </location>
</feature>
<dbReference type="Proteomes" id="UP000245263">
    <property type="component" value="Chromosome 1"/>
</dbReference>
<reference evidence="2 3" key="1">
    <citation type="submission" date="2021-08" db="EMBL/GenBank/DDBJ databases">
        <title>Complete genome sequence of Leptospira kobayashii strain E30.</title>
        <authorList>
            <person name="Nakao R."/>
            <person name="Nakamura S."/>
            <person name="Masuzawa T."/>
            <person name="Koizumi N."/>
        </authorList>
    </citation>
    <scope>NUCLEOTIDE SEQUENCE [LARGE SCALE GENOMIC DNA]</scope>
    <source>
        <strain evidence="2 3">E30</strain>
    </source>
</reference>
<keyword evidence="1" id="KW-1133">Transmembrane helix</keyword>
<evidence type="ECO:0000256" key="1">
    <source>
        <dbReference type="SAM" id="Phobius"/>
    </source>
</evidence>
<feature type="transmembrane region" description="Helical" evidence="1">
    <location>
        <begin position="340"/>
        <end position="361"/>
    </location>
</feature>
<keyword evidence="3" id="KW-1185">Reference proteome</keyword>